<reference evidence="3" key="2">
    <citation type="journal article" date="2023" name="Plants (Basel)">
        <title>Annotation of the Turnera subulata (Passifloraceae) Draft Genome Reveals the S-Locus Evolved after the Divergence of Turneroideae from Passifloroideae in a Stepwise Manner.</title>
        <authorList>
            <person name="Henning P.M."/>
            <person name="Roalson E.H."/>
            <person name="Mir W."/>
            <person name="McCubbin A.G."/>
            <person name="Shore J.S."/>
        </authorList>
    </citation>
    <scope>NUCLEOTIDE SEQUENCE</scope>
    <source>
        <strain evidence="3">F60SS</strain>
    </source>
</reference>
<dbReference type="SUPFAM" id="SSF51197">
    <property type="entry name" value="Clavaminate synthase-like"/>
    <property type="match status" value="4"/>
</dbReference>
<gene>
    <name evidence="3" type="ORF">Tsubulata_041913</name>
</gene>
<sequence length="1220" mass="135828">MSNIFKETQIPQQKYYDSLSFPAVLSPSVPSPSLPLFIDSIKTHKPFLESLLHKTGAVLFRGFPVNTASDFNDVVEAFGYEELAYTVGGAPRTHVVGRVYTANEAPVNQDIPFHHEMNRVEPKNGGETPVALSHVVYNKIKERYPDFVKRLEDPGLLYTRMLGDENDLSSPVGRGWRSSFSTQDKGEAEERAAKLMTRLEWLENGGAKAITGPLPAVKYDESRDRKIWFNSLGMAASGTGKGSDPMIKITFDDGQPLPVDILSDVLEMVDDESVAFPWQRGDVMLVDNLAVLHARRSCTTPRRNQTITSGKLAMSNIFKEIQIPQQKRYDSIPSFPAVVSPSVPSPSLTLFIDSIKAHKPFLESLLFNAGAVIFRGFPITNASDFNDVIEAFGYEEMPCSGGTAPRTHIVGRVYTANEAPPHMHIPFHHEMNQPKSGGETPVVLSHVVYNKIKDKYPDFVKRLEESGLLYTRILPEENNPASPIGRGWKTTFSTEDKIVAEERAAKLKMRLEWLEDGGAKAITGPLPAIRCDESRNRKIWFNPIGTVAKVMEKGKDPPVGVTFGDGEPLPDFILDESFAMLLEEESVAVPWQKGDVMLVDNWAVLHARRPCIPPRRTKYDSIPSFPAVLSPSVPSPSLSLLIDSIKAHKPFLESLLFNAGAVIFIGFPITNASDFNDVIEAFGYEEMPCSGGTSTRTHIVGRVYTANEAPPHLSIPFHHEMSQPKSGGETPVVLSHVVYNKIKDKYPDFMKRLEDTGLLYTRILTEENNPASVIGRGWKTTFSTQDKSVAEERAAKLKMRLEWLEDGGAKAIAGPLPAVRYDESRDLKIWFNPMAGFAKETVKDSPVVITFGDGEPLTAGVVDDSFEMLLEEESVAVPWQRKKKKKSSQKMSSVFKETQIPHQKHYHNNTTSLLHFPSVLSPSLLLPFPSISYFTDSIKAQKPYLDSLLHSSGALLFRGFPVNSASDFNDVVEAFGFEELPYVGGAAPRTNVVGRVFTANESPPDQKIPFHHEMAQVPEFPSKLFFFCEVEPKSGGETPIVLSHIVYERMKDKYPDFVQRLEDHGLIYTRVLGEGDDPSSPIGRGWKSTFLTHDKTVAEQRAAKLGMKLEWLEDGVKTIMGPIPAIKYDKSRNRKIWFNSMVAAYTGWEDARNDPVKAVTFGDGKPLPGDIIYDCLKILEEESVAIPWQKGDVLLIDNLAVLHARKSFVPPRRVLASLCK</sequence>
<proteinExistence type="predicted"/>
<organism evidence="3 4">
    <name type="scientific">Turnera subulata</name>
    <dbReference type="NCBI Taxonomy" id="218843"/>
    <lineage>
        <taxon>Eukaryota</taxon>
        <taxon>Viridiplantae</taxon>
        <taxon>Streptophyta</taxon>
        <taxon>Embryophyta</taxon>
        <taxon>Tracheophyta</taxon>
        <taxon>Spermatophyta</taxon>
        <taxon>Magnoliopsida</taxon>
        <taxon>eudicotyledons</taxon>
        <taxon>Gunneridae</taxon>
        <taxon>Pentapetalae</taxon>
        <taxon>rosids</taxon>
        <taxon>fabids</taxon>
        <taxon>Malpighiales</taxon>
        <taxon>Passifloraceae</taxon>
        <taxon>Turnera</taxon>
    </lineage>
</organism>
<dbReference type="OrthoDB" id="408743at2759"/>
<dbReference type="AlphaFoldDB" id="A0A9Q0G3F4"/>
<evidence type="ECO:0000313" key="4">
    <source>
        <dbReference type="Proteomes" id="UP001141552"/>
    </source>
</evidence>
<dbReference type="Proteomes" id="UP001141552">
    <property type="component" value="Unassembled WGS sequence"/>
</dbReference>
<reference evidence="3" key="1">
    <citation type="submission" date="2022-02" db="EMBL/GenBank/DDBJ databases">
        <authorList>
            <person name="Henning P.M."/>
            <person name="McCubbin A.G."/>
            <person name="Shore J.S."/>
        </authorList>
    </citation>
    <scope>NUCLEOTIDE SEQUENCE</scope>
    <source>
        <strain evidence="3">F60SS</strain>
        <tissue evidence="3">Leaves</tissue>
    </source>
</reference>
<feature type="domain" description="TauD/TfdA-like" evidence="2">
    <location>
        <begin position="39"/>
        <end position="303"/>
    </location>
</feature>
<comment type="caution">
    <text evidence="3">The sequence shown here is derived from an EMBL/GenBank/DDBJ whole genome shotgun (WGS) entry which is preliminary data.</text>
</comment>
<feature type="domain" description="TauD/TfdA-like" evidence="2">
    <location>
        <begin position="644"/>
        <end position="880"/>
    </location>
</feature>
<name>A0A9Q0G3F4_9ROSI</name>
<dbReference type="InterPro" id="IPR042098">
    <property type="entry name" value="TauD-like_sf"/>
</dbReference>
<dbReference type="PANTHER" id="PTHR10696:SF21">
    <property type="entry name" value="TAUD_TFDA-LIKE DOMAIN-CONTAINING PROTEIN"/>
    <property type="match status" value="1"/>
</dbReference>
<dbReference type="FunFam" id="3.60.130.10:FF:000006">
    <property type="entry name" value="Clavaminate synthase-like protein At3g21360"/>
    <property type="match status" value="2"/>
</dbReference>
<dbReference type="Pfam" id="PF02668">
    <property type="entry name" value="TauD"/>
    <property type="match status" value="4"/>
</dbReference>
<protein>
    <recommendedName>
        <fullName evidence="2">TauD/TfdA-like domain-containing protein</fullName>
    </recommendedName>
</protein>
<keyword evidence="1" id="KW-0560">Oxidoreductase</keyword>
<dbReference type="PANTHER" id="PTHR10696">
    <property type="entry name" value="GAMMA-BUTYROBETAINE HYDROXYLASE-RELATED"/>
    <property type="match status" value="1"/>
</dbReference>
<evidence type="ECO:0000313" key="3">
    <source>
        <dbReference type="EMBL" id="KAJ4842868.1"/>
    </source>
</evidence>
<dbReference type="InterPro" id="IPR003819">
    <property type="entry name" value="TauD/TfdA-like"/>
</dbReference>
<evidence type="ECO:0000259" key="2">
    <source>
        <dbReference type="Pfam" id="PF02668"/>
    </source>
</evidence>
<dbReference type="EMBL" id="JAKUCV010002370">
    <property type="protein sequence ID" value="KAJ4842868.1"/>
    <property type="molecule type" value="Genomic_DNA"/>
</dbReference>
<accession>A0A9Q0G3F4</accession>
<feature type="domain" description="TauD/TfdA-like" evidence="2">
    <location>
        <begin position="936"/>
        <end position="1215"/>
    </location>
</feature>
<dbReference type="Gene3D" id="3.60.130.10">
    <property type="entry name" value="Clavaminate synthase-like"/>
    <property type="match status" value="4"/>
</dbReference>
<keyword evidence="4" id="KW-1185">Reference proteome</keyword>
<dbReference type="InterPro" id="IPR050411">
    <property type="entry name" value="AlphaKG_dependent_hydroxylases"/>
</dbReference>
<evidence type="ECO:0000256" key="1">
    <source>
        <dbReference type="ARBA" id="ARBA00023002"/>
    </source>
</evidence>
<dbReference type="GO" id="GO:0016491">
    <property type="term" value="F:oxidoreductase activity"/>
    <property type="evidence" value="ECO:0007669"/>
    <property type="project" value="UniProtKB-KW"/>
</dbReference>
<feature type="domain" description="TauD/TfdA-like" evidence="2">
    <location>
        <begin position="354"/>
        <end position="615"/>
    </location>
</feature>